<sequence length="1249" mass="133761">MAYAPGAVQSEEVAAVDEAAASSSRPSRAFAALDELQLPDDDSDNSGTEAEEYEEDDDFYDDDDYDDYEDDEEGGVTWYEYIRWYAAFYLDGPVVLSVMFGATLFALYGSDLRLAALTRAADAAFGAASLTCLVLFALELGVGTWAKAGYAYSFFWWLDILATASLVLDVPWIYDPMIQRARESDGVDADGASTATNSASAVRAARAARAGTRAGRIIRVLRLLRLVKFGRVLKLLKYYRTLLGWWALPRAQRLDTPRPVAPLLIAHEKQPTSSMAGQILSEQITKQTVAGVLLFIIVFPFLNVEAVNSRANYAQQAAADAVAIAAAGADAPTLDAVRARLLDFWHVLRLDAPGLAIFNEPRLAELRPGVETETVRVPAGGASAAGSAGSLDVVFDVSADSVLGAQYAIGFTSFIIVLLGAAVFVFNQVSNTYCIQPIESIMQMMRDFSANPLDKMRVGALGAAGKGGGKGGGARSKTKRKRARGSTQAETSQLLTSIGKIASLLQIGFGEAGAAIIGANLAQGGEINPMSAGRKMVGLFGFVVIFSFGDTTEALREGVMLYVNRVAAIVHACVHEFAGAINKNIGEAFLMVWPLEHRTEKRQRLERRRTSVGSVGSSAPHSPSRPSSPMKSPSRAPSRVHRGSTGSNASMHVRDRRGSGESRMSRAHTPSGVDRRGSGEARVSRAHTPSGFDRHASGRAHTPSGFGRHASGRAHSPSGVDRRGTGRAHSPSNRGRNFAAHAGAGGDSGRSGSPRPHDRRASGSVRDADPRASGASSGQGDGTDSRECSNRPSVHEAQSSSGVAESRFQSLDRRGSGTPLAGAIPEGSADARIGPPRAPLALLSEEPDAPVRPGFARAPSVARGVGAAHDGGSRGGTSDVSRRWSNNFALRHSSSGPDMLSLPYTPGLAPPIAHGHSSPSRDSTPWSSPPESPSRFGYRVDSRIGVPSSPGMRAEVIERFYVLPQGTQTFTTADCAVAGFALCVLLVKANRALQQLCRNEALQRLHPGFAVNTGYGLHMGWAIEGAIGSALKIDASYLSPNVNLASRLEAATKQYGVRILLSEQVVSVMSAKCKACLRKVDRVTVKGSARPLTLYTLDIAEDEDNQLVAAELDPTVLPSDEEAAEREDELQRQISTLHEIEDESELVAQDQLEAEKDALQELDQETQMFRRTTAIYEMRRTTTADFMDAWDAALRLYLAGQWGDAMPLFRRCSRMLPTDGPTQTLIGYLERRNCQAPAGWTGVRELTSK</sequence>
<feature type="region of interest" description="Disordered" evidence="6">
    <location>
        <begin position="34"/>
        <end position="64"/>
    </location>
</feature>
<dbReference type="CDD" id="cd07302">
    <property type="entry name" value="CHD"/>
    <property type="match status" value="1"/>
</dbReference>
<feature type="transmembrane region" description="Helical" evidence="7">
    <location>
        <begin position="154"/>
        <end position="174"/>
    </location>
</feature>
<feature type="compositionally biased region" description="Gly residues" evidence="6">
    <location>
        <begin position="462"/>
        <end position="474"/>
    </location>
</feature>
<comment type="caution">
    <text evidence="9">The sequence shown here is derived from an EMBL/GenBank/DDBJ whole genome shotgun (WGS) entry which is preliminary data.</text>
</comment>
<feature type="region of interest" description="Disordered" evidence="6">
    <location>
        <begin position="601"/>
        <end position="836"/>
    </location>
</feature>
<keyword evidence="2 7" id="KW-0812">Transmembrane</keyword>
<feature type="compositionally biased region" description="Acidic residues" evidence="6">
    <location>
        <begin position="37"/>
        <end position="64"/>
    </location>
</feature>
<dbReference type="Pfam" id="PF00211">
    <property type="entry name" value="Guanylate_cyc"/>
    <property type="match status" value="1"/>
</dbReference>
<dbReference type="InterPro" id="IPR027359">
    <property type="entry name" value="Volt_channel_dom_sf"/>
</dbReference>
<evidence type="ECO:0000256" key="3">
    <source>
        <dbReference type="ARBA" id="ARBA00022989"/>
    </source>
</evidence>
<evidence type="ECO:0000313" key="9">
    <source>
        <dbReference type="EMBL" id="KAG8460085.1"/>
    </source>
</evidence>
<evidence type="ECO:0000256" key="5">
    <source>
        <dbReference type="SAM" id="Coils"/>
    </source>
</evidence>
<feature type="compositionally biased region" description="Basic and acidic residues" evidence="6">
    <location>
        <begin position="755"/>
        <end position="770"/>
    </location>
</feature>
<feature type="compositionally biased region" description="Basic and acidic residues" evidence="6">
    <location>
        <begin position="673"/>
        <end position="683"/>
    </location>
</feature>
<dbReference type="GO" id="GO:0009190">
    <property type="term" value="P:cyclic nucleotide biosynthetic process"/>
    <property type="evidence" value="ECO:0007669"/>
    <property type="project" value="InterPro"/>
</dbReference>
<feature type="compositionally biased region" description="Polar residues" evidence="6">
    <location>
        <begin position="790"/>
        <end position="809"/>
    </location>
</feature>
<feature type="transmembrane region" description="Helical" evidence="7">
    <location>
        <begin position="407"/>
        <end position="426"/>
    </location>
</feature>
<dbReference type="InterPro" id="IPR001054">
    <property type="entry name" value="A/G_cyclase"/>
</dbReference>
<feature type="domain" description="Guanylate cyclase" evidence="8">
    <location>
        <begin position="1016"/>
        <end position="1049"/>
    </location>
</feature>
<organism evidence="9 10">
    <name type="scientific">Diacronema lutheri</name>
    <name type="common">Unicellular marine alga</name>
    <name type="synonym">Monochrysis lutheri</name>
    <dbReference type="NCBI Taxonomy" id="2081491"/>
    <lineage>
        <taxon>Eukaryota</taxon>
        <taxon>Haptista</taxon>
        <taxon>Haptophyta</taxon>
        <taxon>Pavlovophyceae</taxon>
        <taxon>Pavlovales</taxon>
        <taxon>Pavlovaceae</taxon>
        <taxon>Diacronema</taxon>
    </lineage>
</organism>
<gene>
    <name evidence="9" type="ORF">KFE25_014230</name>
</gene>
<evidence type="ECO:0000259" key="8">
    <source>
        <dbReference type="PROSITE" id="PS50125"/>
    </source>
</evidence>
<evidence type="ECO:0000256" key="6">
    <source>
        <dbReference type="SAM" id="MobiDB-lite"/>
    </source>
</evidence>
<evidence type="ECO:0000256" key="4">
    <source>
        <dbReference type="ARBA" id="ARBA00023136"/>
    </source>
</evidence>
<feature type="region of interest" description="Disordered" evidence="6">
    <location>
        <begin position="901"/>
        <end position="940"/>
    </location>
</feature>
<feature type="compositionally biased region" description="Low complexity" evidence="6">
    <location>
        <begin position="917"/>
        <end position="926"/>
    </location>
</feature>
<feature type="transmembrane region" description="Helical" evidence="7">
    <location>
        <begin position="86"/>
        <end position="108"/>
    </location>
</feature>
<feature type="transmembrane region" description="Helical" evidence="7">
    <location>
        <begin position="120"/>
        <end position="142"/>
    </location>
</feature>
<dbReference type="Proteomes" id="UP000751190">
    <property type="component" value="Unassembled WGS sequence"/>
</dbReference>
<protein>
    <recommendedName>
        <fullName evidence="8">Guanylate cyclase domain-containing protein</fullName>
    </recommendedName>
</protein>
<dbReference type="PROSITE" id="PS50125">
    <property type="entry name" value="GUANYLATE_CYCLASE_2"/>
    <property type="match status" value="1"/>
</dbReference>
<evidence type="ECO:0000256" key="2">
    <source>
        <dbReference type="ARBA" id="ARBA00022692"/>
    </source>
</evidence>
<dbReference type="GO" id="GO:0035556">
    <property type="term" value="P:intracellular signal transduction"/>
    <property type="evidence" value="ECO:0007669"/>
    <property type="project" value="InterPro"/>
</dbReference>
<accession>A0A8J6C7T5</accession>
<dbReference type="OrthoDB" id="10250502at2759"/>
<evidence type="ECO:0000313" key="10">
    <source>
        <dbReference type="Proteomes" id="UP000751190"/>
    </source>
</evidence>
<comment type="subcellular location">
    <subcellularLocation>
        <location evidence="1">Membrane</location>
        <topology evidence="1">Multi-pass membrane protein</topology>
    </subcellularLocation>
</comment>
<dbReference type="SUPFAM" id="SSF55073">
    <property type="entry name" value="Nucleotide cyclase"/>
    <property type="match status" value="2"/>
</dbReference>
<keyword evidence="5" id="KW-0175">Coiled coil</keyword>
<dbReference type="PANTHER" id="PTHR43336:SF3">
    <property type="entry name" value="GUANYLATE CYCLASE DOMAIN-CONTAINING PROTEIN"/>
    <property type="match status" value="1"/>
</dbReference>
<dbReference type="Gene3D" id="3.30.70.1230">
    <property type="entry name" value="Nucleotide cyclase"/>
    <property type="match status" value="2"/>
</dbReference>
<dbReference type="GO" id="GO:0016020">
    <property type="term" value="C:membrane"/>
    <property type="evidence" value="ECO:0007669"/>
    <property type="project" value="UniProtKB-SubCell"/>
</dbReference>
<reference evidence="9" key="1">
    <citation type="submission" date="2021-05" db="EMBL/GenBank/DDBJ databases">
        <title>The genome of the haptophyte Pavlova lutheri (Diacronema luteri, Pavlovales) - a model for lipid biosynthesis in eukaryotic algae.</title>
        <authorList>
            <person name="Hulatt C.J."/>
            <person name="Posewitz M.C."/>
        </authorList>
    </citation>
    <scope>NUCLEOTIDE SEQUENCE</scope>
    <source>
        <strain evidence="9">NIVA-4/92</strain>
    </source>
</reference>
<feature type="compositionally biased region" description="Basic and acidic residues" evidence="6">
    <location>
        <begin position="652"/>
        <end position="664"/>
    </location>
</feature>
<dbReference type="Gene3D" id="1.20.120.350">
    <property type="entry name" value="Voltage-gated potassium channels. Chain C"/>
    <property type="match status" value="1"/>
</dbReference>
<keyword evidence="3 7" id="KW-1133">Transmembrane helix</keyword>
<evidence type="ECO:0000256" key="7">
    <source>
        <dbReference type="SAM" id="Phobius"/>
    </source>
</evidence>
<feature type="region of interest" description="Disordered" evidence="6">
    <location>
        <begin position="462"/>
        <end position="489"/>
    </location>
</feature>
<proteinExistence type="predicted"/>
<keyword evidence="4 7" id="KW-0472">Membrane</keyword>
<feature type="compositionally biased region" description="Low complexity" evidence="6">
    <location>
        <begin position="611"/>
        <end position="637"/>
    </location>
</feature>
<feature type="region of interest" description="Disordered" evidence="6">
    <location>
        <begin position="862"/>
        <end position="881"/>
    </location>
</feature>
<dbReference type="InterPro" id="IPR029787">
    <property type="entry name" value="Nucleotide_cyclase"/>
</dbReference>
<dbReference type="EMBL" id="JAGTXO010000035">
    <property type="protein sequence ID" value="KAG8460085.1"/>
    <property type="molecule type" value="Genomic_DNA"/>
</dbReference>
<dbReference type="PANTHER" id="PTHR43336">
    <property type="entry name" value="OXYGEN SENSOR HISTIDINE KINASE RESPONSE REGULATOR DEVS/DOSS"/>
    <property type="match status" value="1"/>
</dbReference>
<feature type="coiled-coil region" evidence="5">
    <location>
        <begin position="1123"/>
        <end position="1172"/>
    </location>
</feature>
<dbReference type="AlphaFoldDB" id="A0A8J6C7T5"/>
<keyword evidence="10" id="KW-1185">Reference proteome</keyword>
<evidence type="ECO:0000256" key="1">
    <source>
        <dbReference type="ARBA" id="ARBA00004141"/>
    </source>
</evidence>
<name>A0A8J6C7T5_DIALT</name>